<comment type="pathway">
    <text evidence="9">tRNA modification; tRNA-queuosine biosynthesis.</text>
</comment>
<keyword evidence="2 9" id="KW-0963">Cytoplasm</keyword>
<feature type="binding site" evidence="9">
    <location>
        <position position="192"/>
    </location>
    <ligand>
        <name>[4Fe-4S] cluster</name>
        <dbReference type="ChEBI" id="CHEBI:49883"/>
        <label>1</label>
    </ligand>
</feature>
<evidence type="ECO:0000256" key="4">
    <source>
        <dbReference type="ARBA" id="ARBA00022723"/>
    </source>
</evidence>
<evidence type="ECO:0000256" key="1">
    <source>
        <dbReference type="ARBA" id="ARBA00022485"/>
    </source>
</evidence>
<evidence type="ECO:0000256" key="8">
    <source>
        <dbReference type="ARBA" id="ARBA00023014"/>
    </source>
</evidence>
<dbReference type="GO" id="GO:0046872">
    <property type="term" value="F:metal ion binding"/>
    <property type="evidence" value="ECO:0007669"/>
    <property type="project" value="UniProtKB-KW"/>
</dbReference>
<sequence>MPQALIKQLQQWASELGFQQLGISSIDLSQAEARLVDWLNKGYHGEMAWMATHGTKRSRPAELVPQTLSIISLRMDYFPTDSADAVMILNHPERAYISRYALGRDYHKLIRQRLEQLAQQLKAAVGELGYRVFTDSAPVLEKPIAVKAGLGWMGKHTNILSREAGSWFFLGEIYTDLALPETGSVKAHCGQCQACLEVCPTQAIIAPYQLDARRCISYLTIEYAGSIPIELRPAIGNRIYGCDDCQLICPWNRFANSSCEADFQARHRLDQAHLLDLWAWDEATFLKRMEGSAIRRIGYTRWLRNLAVALGNAPPNPQIYQSLVTKRTQISDNLLLEHIDWALAQQHFA</sequence>
<dbReference type="AlphaFoldDB" id="A0AA95KKA1"/>
<dbReference type="InterPro" id="IPR017900">
    <property type="entry name" value="4Fe4S_Fe_S_CS"/>
</dbReference>
<accession>A0AA95KKA1</accession>
<dbReference type="SUPFAM" id="SSF46548">
    <property type="entry name" value="alpha-helical ferredoxin"/>
    <property type="match status" value="1"/>
</dbReference>
<dbReference type="GO" id="GO:0051539">
    <property type="term" value="F:4 iron, 4 sulfur cluster binding"/>
    <property type="evidence" value="ECO:0007669"/>
    <property type="project" value="UniProtKB-KW"/>
</dbReference>
<comment type="subunit">
    <text evidence="9">Monomer.</text>
</comment>
<dbReference type="EMBL" id="CP124755">
    <property type="protein sequence ID" value="WGZ90768.1"/>
    <property type="molecule type" value="Genomic_DNA"/>
</dbReference>
<organism evidence="11">
    <name type="scientific">Candidatus Thiocaldithrix dubininis</name>
    <dbReference type="NCBI Taxonomy" id="3080823"/>
    <lineage>
        <taxon>Bacteria</taxon>
        <taxon>Pseudomonadati</taxon>
        <taxon>Pseudomonadota</taxon>
        <taxon>Gammaproteobacteria</taxon>
        <taxon>Thiotrichales</taxon>
        <taxon>Thiotrichaceae</taxon>
        <taxon>Candidatus Thiocaldithrix</taxon>
    </lineage>
</organism>
<dbReference type="PROSITE" id="PS00198">
    <property type="entry name" value="4FE4S_FER_1"/>
    <property type="match status" value="1"/>
</dbReference>
<dbReference type="FunFam" id="3.30.70.20:FF:000017">
    <property type="entry name" value="Epoxyqueuosine reductase"/>
    <property type="match status" value="1"/>
</dbReference>
<dbReference type="HAMAP" id="MF_00916">
    <property type="entry name" value="QueG"/>
    <property type="match status" value="1"/>
</dbReference>
<reference evidence="11" key="2">
    <citation type="submission" date="2023-04" db="EMBL/GenBank/DDBJ databases">
        <authorList>
            <person name="Beletskiy A.V."/>
            <person name="Mardanov A.V."/>
            <person name="Ravin N.V."/>
        </authorList>
    </citation>
    <scope>NUCLEOTIDE SEQUENCE</scope>
    <source>
        <strain evidence="11">GKL-01</strain>
    </source>
</reference>
<dbReference type="PANTHER" id="PTHR30002">
    <property type="entry name" value="EPOXYQUEUOSINE REDUCTASE"/>
    <property type="match status" value="1"/>
</dbReference>
<feature type="binding site" evidence="9">
    <location>
        <position position="245"/>
    </location>
    <ligand>
        <name>[4Fe-4S] cluster</name>
        <dbReference type="ChEBI" id="CHEBI:49883"/>
        <label>2</label>
    </ligand>
</feature>
<dbReference type="GO" id="GO:0052693">
    <property type="term" value="F:epoxyqueuosine reductase activity"/>
    <property type="evidence" value="ECO:0007669"/>
    <property type="project" value="UniProtKB-UniRule"/>
</dbReference>
<keyword evidence="9" id="KW-0170">Cobalt</keyword>
<feature type="binding site" evidence="9">
    <location>
        <position position="170"/>
    </location>
    <ligand>
        <name>cob(II)alamin</name>
        <dbReference type="ChEBI" id="CHEBI:16304"/>
    </ligand>
</feature>
<dbReference type="EC" id="1.17.99.6" evidence="9"/>
<feature type="binding site" evidence="9">
    <location>
        <position position="189"/>
    </location>
    <ligand>
        <name>[4Fe-4S] cluster</name>
        <dbReference type="ChEBI" id="CHEBI:49883"/>
        <label>1</label>
    </ligand>
</feature>
<dbReference type="GO" id="GO:0008616">
    <property type="term" value="P:tRNA queuosine(34) biosynthetic process"/>
    <property type="evidence" value="ECO:0007669"/>
    <property type="project" value="UniProtKB-UniRule"/>
</dbReference>
<feature type="domain" description="DUF1730" evidence="10">
    <location>
        <begin position="57"/>
        <end position="136"/>
    </location>
</feature>
<evidence type="ECO:0000256" key="5">
    <source>
        <dbReference type="ARBA" id="ARBA00022785"/>
    </source>
</evidence>
<protein>
    <recommendedName>
        <fullName evidence="9">Epoxyqueuosine reductase</fullName>
        <ecNumber evidence="9">1.17.99.6</ecNumber>
    </recommendedName>
    <alternativeName>
        <fullName evidence="9">Queuosine biosynthesis protein QueG</fullName>
    </alternativeName>
</protein>
<evidence type="ECO:0000313" key="11">
    <source>
        <dbReference type="EMBL" id="WGZ90768.1"/>
    </source>
</evidence>
<reference evidence="11" key="1">
    <citation type="journal article" date="2023" name="Int. J. Mol. Sci.">
        <title>Metagenomics Revealed a New Genus 'Candidatus Thiocaldithrix dubininis' gen. nov., sp. nov. and a New Species 'Candidatus Thiothrix putei' sp. nov. in the Family Thiotrichaceae, Some Members of Which Have Traits of Both Na+- and H+-Motive Energetics.</title>
        <authorList>
            <person name="Ravin N.V."/>
            <person name="Muntyan M.S."/>
            <person name="Smolyakov D.D."/>
            <person name="Rudenko T.S."/>
            <person name="Beletsky A.V."/>
            <person name="Mardanov A.V."/>
            <person name="Grabovich M.Y."/>
        </authorList>
    </citation>
    <scope>NUCLEOTIDE SEQUENCE</scope>
    <source>
        <strain evidence="11">GKL-01</strain>
    </source>
</reference>
<gene>
    <name evidence="9 11" type="primary">queG</name>
    <name evidence="11" type="ORF">QJT80_14985</name>
</gene>
<feature type="binding site" evidence="9">
    <location>
        <position position="217"/>
    </location>
    <ligand>
        <name>cob(II)alamin</name>
        <dbReference type="ChEBI" id="CHEBI:16304"/>
    </ligand>
</feature>
<comment type="subcellular location">
    <subcellularLocation>
        <location evidence="9">Cytoplasm</location>
    </subcellularLocation>
</comment>
<evidence type="ECO:0000256" key="2">
    <source>
        <dbReference type="ARBA" id="ARBA00022490"/>
    </source>
</evidence>
<dbReference type="InterPro" id="IPR004453">
    <property type="entry name" value="QueG"/>
</dbReference>
<keyword evidence="1 9" id="KW-0004">4Fe-4S</keyword>
<feature type="binding site" evidence="9">
    <location>
        <position position="249"/>
    </location>
    <ligand>
        <name>[4Fe-4S] cluster</name>
        <dbReference type="ChEBI" id="CHEBI:49883"/>
        <label>1</label>
    </ligand>
</feature>
<dbReference type="GO" id="GO:0031419">
    <property type="term" value="F:cobalamin binding"/>
    <property type="evidence" value="ECO:0007669"/>
    <property type="project" value="UniProtKB-KW"/>
</dbReference>
<dbReference type="Gene3D" id="3.30.70.20">
    <property type="match status" value="1"/>
</dbReference>
<evidence type="ECO:0000256" key="9">
    <source>
        <dbReference type="HAMAP-Rule" id="MF_00916"/>
    </source>
</evidence>
<feature type="binding site" evidence="9">
    <location>
        <position position="199"/>
    </location>
    <ligand>
        <name>[4Fe-4S] cluster</name>
        <dbReference type="ChEBI" id="CHEBI:49883"/>
        <label>2</label>
    </ligand>
</feature>
<feature type="binding site" evidence="9">
    <location>
        <begin position="242"/>
        <end position="243"/>
    </location>
    <ligand>
        <name>cob(II)alamin</name>
        <dbReference type="ChEBI" id="CHEBI:16304"/>
    </ligand>
</feature>
<feature type="binding site" evidence="9">
    <location>
        <position position="215"/>
    </location>
    <ligand>
        <name>[4Fe-4S] cluster</name>
        <dbReference type="ChEBI" id="CHEBI:49883"/>
        <label>2</label>
    </ligand>
</feature>
<proteinExistence type="inferred from homology"/>
<feature type="binding site" evidence="9">
    <location>
        <position position="159"/>
    </location>
    <ligand>
        <name>cob(II)alamin</name>
        <dbReference type="ChEBI" id="CHEBI:16304"/>
    </ligand>
</feature>
<keyword evidence="3 9" id="KW-0819">tRNA processing</keyword>
<keyword evidence="7 9" id="KW-0408">Iron</keyword>
<keyword evidence="6 9" id="KW-0560">Oxidoreductase</keyword>
<dbReference type="Proteomes" id="UP001300672">
    <property type="component" value="Chromosome"/>
</dbReference>
<keyword evidence="4 9" id="KW-0479">Metal-binding</keyword>
<evidence type="ECO:0000259" key="10">
    <source>
        <dbReference type="Pfam" id="PF08331"/>
    </source>
</evidence>
<keyword evidence="5 9" id="KW-0671">Queuosine biosynthesis</keyword>
<keyword evidence="9" id="KW-0846">Cobalamin</keyword>
<feature type="active site" description="Proton donor" evidence="9">
    <location>
        <position position="135"/>
    </location>
</feature>
<dbReference type="InterPro" id="IPR013542">
    <property type="entry name" value="QueG_DUF1730"/>
</dbReference>
<dbReference type="Pfam" id="PF08331">
    <property type="entry name" value="QueG_DUF1730"/>
    <property type="match status" value="1"/>
</dbReference>
<dbReference type="PANTHER" id="PTHR30002:SF4">
    <property type="entry name" value="EPOXYQUEUOSINE REDUCTASE"/>
    <property type="match status" value="1"/>
</dbReference>
<feature type="binding site" evidence="9">
    <location>
        <position position="195"/>
    </location>
    <ligand>
        <name>[4Fe-4S] cluster</name>
        <dbReference type="ChEBI" id="CHEBI:49883"/>
        <label>1</label>
    </ligand>
</feature>
<dbReference type="Pfam" id="PF13484">
    <property type="entry name" value="Fer4_16"/>
    <property type="match status" value="1"/>
</dbReference>
<comment type="caution">
    <text evidence="9">Lacks conserved residue(s) required for the propagation of feature annotation.</text>
</comment>
<comment type="catalytic activity">
    <reaction evidence="9">
        <text>epoxyqueuosine(34) in tRNA + AH2 = queuosine(34) in tRNA + A + H2O</text>
        <dbReference type="Rhea" id="RHEA:32159"/>
        <dbReference type="Rhea" id="RHEA-COMP:18571"/>
        <dbReference type="Rhea" id="RHEA-COMP:18582"/>
        <dbReference type="ChEBI" id="CHEBI:13193"/>
        <dbReference type="ChEBI" id="CHEBI:15377"/>
        <dbReference type="ChEBI" id="CHEBI:17499"/>
        <dbReference type="ChEBI" id="CHEBI:194431"/>
        <dbReference type="ChEBI" id="CHEBI:194443"/>
        <dbReference type="EC" id="1.17.99.6"/>
    </reaction>
</comment>
<dbReference type="GO" id="GO:0005737">
    <property type="term" value="C:cytoplasm"/>
    <property type="evidence" value="ECO:0007669"/>
    <property type="project" value="UniProtKB-SubCell"/>
</dbReference>
<feature type="binding site" evidence="9">
    <location>
        <position position="135"/>
    </location>
    <ligand>
        <name>cob(II)alamin</name>
        <dbReference type="ChEBI" id="CHEBI:16304"/>
    </ligand>
</feature>
<comment type="function">
    <text evidence="9">Catalyzes the conversion of epoxyqueuosine (oQ) to queuosine (Q), which is a hypermodified base found in the wobble positions of tRNA(Asp), tRNA(Asn), tRNA(His) and tRNA(Tyr).</text>
</comment>
<evidence type="ECO:0000256" key="7">
    <source>
        <dbReference type="ARBA" id="ARBA00023004"/>
    </source>
</evidence>
<dbReference type="NCBIfam" id="TIGR00276">
    <property type="entry name" value="tRNA epoxyqueuosine(34) reductase QueG"/>
    <property type="match status" value="1"/>
</dbReference>
<feature type="binding site" evidence="9">
    <location>
        <position position="57"/>
    </location>
    <ligand>
        <name>cob(II)alamin</name>
        <dbReference type="ChEBI" id="CHEBI:16304"/>
    </ligand>
</feature>
<comment type="cofactor">
    <cofactor evidence="9">
        <name>cob(II)alamin</name>
        <dbReference type="ChEBI" id="CHEBI:16304"/>
    </cofactor>
</comment>
<comment type="cofactor">
    <cofactor evidence="9">
        <name>[4Fe-4S] cluster</name>
        <dbReference type="ChEBI" id="CHEBI:49883"/>
    </cofactor>
    <text evidence="9">Binds 2 [4Fe-4S] clusters per monomer.</text>
</comment>
<dbReference type="KEGG" id="tdu:QJT80_14985"/>
<keyword evidence="8 9" id="KW-0411">Iron-sulfur</keyword>
<evidence type="ECO:0000256" key="3">
    <source>
        <dbReference type="ARBA" id="ARBA00022694"/>
    </source>
</evidence>
<name>A0AA95KKA1_9GAMM</name>
<evidence type="ECO:0000256" key="6">
    <source>
        <dbReference type="ARBA" id="ARBA00023002"/>
    </source>
</evidence>
<feature type="binding site" evidence="9">
    <location>
        <position position="242"/>
    </location>
    <ligand>
        <name>[4Fe-4S] cluster</name>
        <dbReference type="ChEBI" id="CHEBI:49883"/>
        <label>2</label>
    </ligand>
</feature>
<comment type="similarity">
    <text evidence="9">Belongs to the QueG family.</text>
</comment>